<sequence>METGKKCCCFYAALTAFLVVLAVTYFNGYSLGNWTATTWLAVIIIVMTATFCRWCRQKEEDHGQD</sequence>
<evidence type="ECO:0000313" key="2">
    <source>
        <dbReference type="EMBL" id="MBC8316878.1"/>
    </source>
</evidence>
<gene>
    <name evidence="2" type="ORF">H8E41_03165</name>
</gene>
<evidence type="ECO:0000256" key="1">
    <source>
        <dbReference type="SAM" id="Phobius"/>
    </source>
</evidence>
<dbReference type="AlphaFoldDB" id="A0A8J6NEB3"/>
<name>A0A8J6NEB3_9BACT</name>
<comment type="caution">
    <text evidence="2">The sequence shown here is derived from an EMBL/GenBank/DDBJ whole genome shotgun (WGS) entry which is preliminary data.</text>
</comment>
<feature type="transmembrane region" description="Helical" evidence="1">
    <location>
        <begin position="38"/>
        <end position="55"/>
    </location>
</feature>
<keyword evidence="1" id="KW-0812">Transmembrane</keyword>
<accession>A0A8J6NEB3</accession>
<protein>
    <submittedName>
        <fullName evidence="2">Uncharacterized protein</fullName>
    </submittedName>
</protein>
<keyword evidence="1" id="KW-1133">Transmembrane helix</keyword>
<keyword evidence="1" id="KW-0472">Membrane</keyword>
<dbReference type="Proteomes" id="UP000614424">
    <property type="component" value="Unassembled WGS sequence"/>
</dbReference>
<dbReference type="EMBL" id="JACNJZ010000059">
    <property type="protein sequence ID" value="MBC8316878.1"/>
    <property type="molecule type" value="Genomic_DNA"/>
</dbReference>
<organism evidence="2 3">
    <name type="scientific">Candidatus Desulfobia pelagia</name>
    <dbReference type="NCBI Taxonomy" id="2841692"/>
    <lineage>
        <taxon>Bacteria</taxon>
        <taxon>Pseudomonadati</taxon>
        <taxon>Thermodesulfobacteriota</taxon>
        <taxon>Desulfobulbia</taxon>
        <taxon>Desulfobulbales</taxon>
        <taxon>Desulfobulbaceae</taxon>
        <taxon>Candidatus Desulfobia</taxon>
    </lineage>
</organism>
<evidence type="ECO:0000313" key="3">
    <source>
        <dbReference type="Proteomes" id="UP000614424"/>
    </source>
</evidence>
<reference evidence="2 3" key="1">
    <citation type="submission" date="2020-08" db="EMBL/GenBank/DDBJ databases">
        <title>Bridging the membrane lipid divide: bacteria of the FCB group superphylum have the potential to synthesize archaeal ether lipids.</title>
        <authorList>
            <person name="Villanueva L."/>
            <person name="Von Meijenfeldt F.A.B."/>
            <person name="Westbye A.B."/>
            <person name="Yadav S."/>
            <person name="Hopmans E.C."/>
            <person name="Dutilh B.E."/>
            <person name="Sinninghe Damste J.S."/>
        </authorList>
    </citation>
    <scope>NUCLEOTIDE SEQUENCE [LARGE SCALE GENOMIC DNA]</scope>
    <source>
        <strain evidence="2">NIOZ-UU47</strain>
    </source>
</reference>
<proteinExistence type="predicted"/>